<proteinExistence type="predicted"/>
<organism evidence="1">
    <name type="scientific">Dulem virus 36</name>
    <dbReference type="NCBI Taxonomy" id="3145754"/>
    <lineage>
        <taxon>Viruses</taxon>
        <taxon>Duplodnaviria</taxon>
        <taxon>Heunggongvirae</taxon>
        <taxon>Uroviricota</taxon>
        <taxon>Caudoviricetes</taxon>
    </lineage>
</organism>
<evidence type="ECO:0000313" key="1">
    <source>
        <dbReference type="EMBL" id="XCD05023.1"/>
    </source>
</evidence>
<reference evidence="1" key="1">
    <citation type="submission" date="2024-03" db="EMBL/GenBank/DDBJ databases">
        <title>Diverse circular DNA viruses in blood, oral, and fecal samples of captive lemurs.</title>
        <authorList>
            <person name="Paietta E.N."/>
            <person name="Kraberger S."/>
            <person name="Lund M.C."/>
            <person name="Custer J.M."/>
            <person name="Vargas K.M."/>
            <person name="Ehmke E.E."/>
            <person name="Yoder A.D."/>
            <person name="Varsani A."/>
        </authorList>
    </citation>
    <scope>NUCLEOTIDE SEQUENCE</scope>
    <source>
        <strain evidence="1">Duke_24FS_3</strain>
    </source>
</reference>
<name>A0AAU8B0B6_9CAUD</name>
<accession>A0AAU8B0B6</accession>
<dbReference type="EMBL" id="PP511521">
    <property type="protein sequence ID" value="XCD05023.1"/>
    <property type="molecule type" value="Genomic_DNA"/>
</dbReference>
<protein>
    <submittedName>
        <fullName evidence="1">Uncharacterized protein</fullName>
    </submittedName>
</protein>
<sequence>MQGILIAYSSDNNQLYRVDSKRIMKGTTGYYYLEFMLPDEWENRRKVAHIRALQKQVYLPIIENRCNLPDGFNIHNAVNVCVVTKDRTGKVEKTNYVRLKQT</sequence>